<reference evidence="1 2" key="1">
    <citation type="journal article" date="2017" name="Nat. Commun.">
        <title>Genome assembly with in vitro proximity ligation data and whole-genome triplication in lettuce.</title>
        <authorList>
            <person name="Reyes-Chin-Wo S."/>
            <person name="Wang Z."/>
            <person name="Yang X."/>
            <person name="Kozik A."/>
            <person name="Arikit S."/>
            <person name="Song C."/>
            <person name="Xia L."/>
            <person name="Froenicke L."/>
            <person name="Lavelle D.O."/>
            <person name="Truco M.J."/>
            <person name="Xia R."/>
            <person name="Zhu S."/>
            <person name="Xu C."/>
            <person name="Xu H."/>
            <person name="Xu X."/>
            <person name="Cox K."/>
            <person name="Korf I."/>
            <person name="Meyers B.C."/>
            <person name="Michelmore R.W."/>
        </authorList>
    </citation>
    <scope>NUCLEOTIDE SEQUENCE [LARGE SCALE GENOMIC DNA]</scope>
    <source>
        <strain evidence="2">cv. Salinas</strain>
        <tissue evidence="1">Seedlings</tissue>
    </source>
</reference>
<dbReference type="AlphaFoldDB" id="A0A9R1XX74"/>
<keyword evidence="2" id="KW-1185">Reference proteome</keyword>
<dbReference type="Proteomes" id="UP000235145">
    <property type="component" value="Unassembled WGS sequence"/>
</dbReference>
<organism evidence="1 2">
    <name type="scientific">Lactuca sativa</name>
    <name type="common">Garden lettuce</name>
    <dbReference type="NCBI Taxonomy" id="4236"/>
    <lineage>
        <taxon>Eukaryota</taxon>
        <taxon>Viridiplantae</taxon>
        <taxon>Streptophyta</taxon>
        <taxon>Embryophyta</taxon>
        <taxon>Tracheophyta</taxon>
        <taxon>Spermatophyta</taxon>
        <taxon>Magnoliopsida</taxon>
        <taxon>eudicotyledons</taxon>
        <taxon>Gunneridae</taxon>
        <taxon>Pentapetalae</taxon>
        <taxon>asterids</taxon>
        <taxon>campanulids</taxon>
        <taxon>Asterales</taxon>
        <taxon>Asteraceae</taxon>
        <taxon>Cichorioideae</taxon>
        <taxon>Cichorieae</taxon>
        <taxon>Lactucinae</taxon>
        <taxon>Lactuca</taxon>
    </lineage>
</organism>
<evidence type="ECO:0000313" key="2">
    <source>
        <dbReference type="Proteomes" id="UP000235145"/>
    </source>
</evidence>
<protein>
    <submittedName>
        <fullName evidence="1">Uncharacterized protein</fullName>
    </submittedName>
</protein>
<sequence length="128" mass="14900">MICHVPLTKEKQDVDDEAINGDGFYDYERDIDYETREGGSQFGLHDTYVSWKDMKPYLGERITVIEHDTYEKDIDYETREGGSQFGLHDTYVSWKDMKPYFGERYVSHPRLAAETSGCGFIRGSQNIH</sequence>
<accession>A0A9R1XX74</accession>
<name>A0A9R1XX74_LACSA</name>
<proteinExistence type="predicted"/>
<gene>
    <name evidence="1" type="ORF">LSAT_V11C100048200</name>
</gene>
<dbReference type="EMBL" id="NBSK02000001">
    <property type="protein sequence ID" value="KAJ0226519.1"/>
    <property type="molecule type" value="Genomic_DNA"/>
</dbReference>
<evidence type="ECO:0000313" key="1">
    <source>
        <dbReference type="EMBL" id="KAJ0226519.1"/>
    </source>
</evidence>
<comment type="caution">
    <text evidence="1">The sequence shown here is derived from an EMBL/GenBank/DDBJ whole genome shotgun (WGS) entry which is preliminary data.</text>
</comment>